<feature type="compositionally biased region" description="Low complexity" evidence="1">
    <location>
        <begin position="321"/>
        <end position="341"/>
    </location>
</feature>
<reference evidence="2" key="2">
    <citation type="journal article" date="2023" name="IMA Fungus">
        <title>Comparative genomic study of the Penicillium genus elucidates a diverse pangenome and 15 lateral gene transfer events.</title>
        <authorList>
            <person name="Petersen C."/>
            <person name="Sorensen T."/>
            <person name="Nielsen M.R."/>
            <person name="Sondergaard T.E."/>
            <person name="Sorensen J.L."/>
            <person name="Fitzpatrick D.A."/>
            <person name="Frisvad J.C."/>
            <person name="Nielsen K.L."/>
        </authorList>
    </citation>
    <scope>NUCLEOTIDE SEQUENCE</scope>
    <source>
        <strain evidence="2">IBT 34128</strain>
    </source>
</reference>
<evidence type="ECO:0000313" key="3">
    <source>
        <dbReference type="Proteomes" id="UP001141434"/>
    </source>
</evidence>
<name>A0A9W9K7X2_9EURO</name>
<feature type="region of interest" description="Disordered" evidence="1">
    <location>
        <begin position="302"/>
        <end position="360"/>
    </location>
</feature>
<dbReference type="OrthoDB" id="4497058at2759"/>
<sequence length="607" mass="69407">MEVSTLMDTSHGPPAAHHLTHPDLTQPGPYGIDVHHLTAKVFLNRPVEDLIPVRFLRMAERTPTVQRKAWIFRSGVEDARDIDLNEWSKIDIRYRGVFKTLAKVPCFSKGLWDGGCELCQVELEQKKPWAQAQVVYALLEEIGDMLDIKRSTADGKKVFFLKPRLLAMPLEYWTGYREKHFDAPETAGFLALDFSPDGGIAIPILPVSTTMEEESLASALNGKFKLMLGQLLLHVRPLPLPGDKLPDQEIFLVGQHGSKLHLMRAFFPGQKMSSLWCRRELPGPSTRLPPDLGREVLSVSVPSSPVGMRGCHDPEEEEGDNNAPENNNNINDTSSTTTVNVHPEPGRRRSNSTRFYAPPNIERLRQHLEQTKLDTLDHEPNLHTFRVLATREFDLWHKDDFAAAVHVLTALHLYLLSGQARCGTLQETFEDHPYREDDNNHNQSYTPNPNYRHANDYSWNNNYEAGSDISRSSRAEDEHEEEEEERHRRLRADIEAEEMRLAEKEEELRREELIQRLEQEEAVRVREAMRWAGEDRIGSLRDSRRPWWDFVWEDREGEGAGYGYSAGDDADADTEGEGEGETETETETQAQTQTQNDTAMKYDPAKW</sequence>
<accession>A0A9W9K7X2</accession>
<reference evidence="2" key="1">
    <citation type="submission" date="2022-11" db="EMBL/GenBank/DDBJ databases">
        <authorList>
            <person name="Petersen C."/>
        </authorList>
    </citation>
    <scope>NUCLEOTIDE SEQUENCE</scope>
    <source>
        <strain evidence="2">IBT 34128</strain>
    </source>
</reference>
<organism evidence="2 3">
    <name type="scientific">Penicillium alfredii</name>
    <dbReference type="NCBI Taxonomy" id="1506179"/>
    <lineage>
        <taxon>Eukaryota</taxon>
        <taxon>Fungi</taxon>
        <taxon>Dikarya</taxon>
        <taxon>Ascomycota</taxon>
        <taxon>Pezizomycotina</taxon>
        <taxon>Eurotiomycetes</taxon>
        <taxon>Eurotiomycetidae</taxon>
        <taxon>Eurotiales</taxon>
        <taxon>Aspergillaceae</taxon>
        <taxon>Penicillium</taxon>
    </lineage>
</organism>
<dbReference type="AlphaFoldDB" id="A0A9W9K7X2"/>
<comment type="caution">
    <text evidence="2">The sequence shown here is derived from an EMBL/GenBank/DDBJ whole genome shotgun (WGS) entry which is preliminary data.</text>
</comment>
<dbReference type="GeneID" id="81395271"/>
<feature type="region of interest" description="Disordered" evidence="1">
    <location>
        <begin position="558"/>
        <end position="607"/>
    </location>
</feature>
<keyword evidence="3" id="KW-1185">Reference proteome</keyword>
<protein>
    <submittedName>
        <fullName evidence="2">Uncharacterized protein</fullName>
    </submittedName>
</protein>
<evidence type="ECO:0000313" key="2">
    <source>
        <dbReference type="EMBL" id="KAJ5096165.1"/>
    </source>
</evidence>
<dbReference type="Proteomes" id="UP001141434">
    <property type="component" value="Unassembled WGS sequence"/>
</dbReference>
<feature type="region of interest" description="Disordered" evidence="1">
    <location>
        <begin position="433"/>
        <end position="489"/>
    </location>
</feature>
<dbReference type="EMBL" id="JAPMSZ010000007">
    <property type="protein sequence ID" value="KAJ5096165.1"/>
    <property type="molecule type" value="Genomic_DNA"/>
</dbReference>
<proteinExistence type="predicted"/>
<gene>
    <name evidence="2" type="ORF">NUU61_005521</name>
</gene>
<dbReference type="RefSeq" id="XP_056511716.1">
    <property type="nucleotide sequence ID" value="XM_056656103.1"/>
</dbReference>
<feature type="compositionally biased region" description="Acidic residues" evidence="1">
    <location>
        <begin position="568"/>
        <end position="586"/>
    </location>
</feature>
<evidence type="ECO:0000256" key="1">
    <source>
        <dbReference type="SAM" id="MobiDB-lite"/>
    </source>
</evidence>
<feature type="region of interest" description="Disordered" evidence="1">
    <location>
        <begin position="1"/>
        <end position="20"/>
    </location>
</feature>